<keyword evidence="14" id="KW-1185">Reference proteome</keyword>
<feature type="compositionally biased region" description="Low complexity" evidence="12">
    <location>
        <begin position="588"/>
        <end position="597"/>
    </location>
</feature>
<evidence type="ECO:0000313" key="13">
    <source>
        <dbReference type="EMBL" id="TDG41799.1"/>
    </source>
</evidence>
<accession>A0A484AYX3</accession>
<sequence length="1748" mass="198279">MSQAVAAGAAAPRKEVTGLHRMTQQGLRELCKKDKLYQTPRLNDVLYLHYQGYQYIECLDEYTELKCLWLECNAISEIEGLEKQSKLRCLFLQNNLIRRIENLGTCPLLDTLNLSSNHIRLIENIGTDVLPVLNTLNISSNYLKDSESLAHLVDCKTLAVLDLSNNRIDDILVVKIFEKMPCLKVLVLHGNPVVSRIPQYRKTLILACKELTYLDSRPVFPRDRACAEAWKREGYEGERKENRRWNRADRKKMRDSVNYTIQLRNRHRPADQQDALISSTDSEAEAETDKGAERTRVKADLEYGCVDDIWSEVSGDNKQENESTDSSGAANEAAGSQDDELAEELSNPRAKPLPGRPKVLYETQFADNEEDTQKETNKEQAEEVRSENTNIKDVTQKEVNDVDVKAEEQSVKRLLIEEVKLEPLDVECKTAELENEEVDGADKAHKAVKDDEAKVEAPTEEKAIKSEVREVKDELENGLAEVELKETPGLVTDEVEPKQMPAVIAEPESGSELDPTARADLDKSYQTLKAIASNEGGEPTPEQIKQQAIDRMYESYGDEISVEQPEFNKAMLEPEEHQQPKAANKESTANTATNNIIKTKEQLEYEAECLEANEIVEYNMQELSSQMDEDLKELSQPLEEIRATPDESQKDGNNSSDEEKEQDKRKCIELTTVTHSLRIIEEFSVRRERMCAQEEQQQKVQIEEIQTEKDKEDELDAAFAKALDSCTDDVPMRVFGEGCDQPSHEWHKEECMRQLTITEARTEQQDDDELFKVRPLNASTCAEQAELICEEMSRKLEDEENSLRDLLQQLEDETDVLYDITSAADDEELDKLPEPPVDEVCAALIHDLIDELQYQEIINGQNIKCFDFGVIESDEEYSYSADPKTQSIVPPDLEDPAGGKSLRECLDAFGTFLTSVKERKKERKLDKKETSSSEKVNAAKALLKSKMMNPYMDESPREVEAQLAKQEEKRKRRVAAMADRCFSKRDSYEDTLEVVNNKLMIVKKDTGEVEDLPPPPALISDTESESDIESSDAEPDDYETAEELTENKAESQKDRNLRANWPKADPAELELSKASLSLNDGDSVEDQSIDQFYSLEARAAFNSLDSEFLDKLDLQKVIGVDGEITVEGMRSYDELTADDAAQKAENPGALVKQDEMLKDLIERQHLQEERERQMEELSKDLGAHKLKCKSITDQLERELEDAKASTNLLQMLNNLECPKEEELGEKKATGNFLKMLKWGSPKEKELEEDTIEEQEQQEHRDDELDNVQEYPTIQLTLGACKLCEIKSQVPNTKDEEEEAAEKAKAAAAEESKLKLEEITANSEQVDEKAEEQSSKEMGEKSVGKPIPNVNGNIDDDIISDASTDYESGEDIAVVEPPRLPEGALTELFSNQFDEDGLKLERENEEALRKQLFSLPLRAWASQNSIDKVANVAKEKQDSESAATTDVDDESCEVESNKESNKPANDDDDDLDSGGAIDELARNAKRQWAKISQKLSEFIEADDLKLLEKSQFNEEDSDGDEQEDELEESLKKMNIIYEECETQIKSARPEYMQVWHDEEEEANAQEINQAPDEEGVELEETKEANEQEVEQPRAEEAEEPGIDLDRTLEANELEVTEIDNEQETELEKTLESNEQQLEEEETEEIKKQELEQSETLEAREQDEQIDHTGPKETKQSTNQGPQPTGDDQPSKPPIILDYFEDNTDTESFHTIPELKTDEIECNLEILNDDGDAVVKEVCVNAQVTYELKK</sequence>
<comment type="caution">
    <text evidence="13">The sequence shown here is derived from an EMBL/GenBank/DDBJ whole genome shotgun (WGS) entry which is preliminary data.</text>
</comment>
<dbReference type="InterPro" id="IPR032675">
    <property type="entry name" value="LRR_dom_sf"/>
</dbReference>
<feature type="compositionally biased region" description="Basic and acidic residues" evidence="12">
    <location>
        <begin position="1643"/>
        <end position="1673"/>
    </location>
</feature>
<evidence type="ECO:0000256" key="4">
    <source>
        <dbReference type="ARBA" id="ARBA00022614"/>
    </source>
</evidence>
<keyword evidence="6" id="KW-0969">Cilium</keyword>
<keyword evidence="4" id="KW-0433">Leucine-rich repeat</keyword>
<evidence type="ECO:0000256" key="11">
    <source>
        <dbReference type="SAM" id="Coils"/>
    </source>
</evidence>
<dbReference type="EMBL" id="LSRL02000307">
    <property type="protein sequence ID" value="TDG41799.1"/>
    <property type="molecule type" value="Genomic_DNA"/>
</dbReference>
<name>A0A484AYX3_DRONA</name>
<feature type="region of interest" description="Disordered" evidence="12">
    <location>
        <begin position="435"/>
        <end position="461"/>
    </location>
</feature>
<dbReference type="OrthoDB" id="1904536at2759"/>
<feature type="compositionally biased region" description="Basic and acidic residues" evidence="12">
    <location>
        <begin position="371"/>
        <end position="386"/>
    </location>
</feature>
<feature type="region of interest" description="Disordered" evidence="12">
    <location>
        <begin position="1547"/>
        <end position="1696"/>
    </location>
</feature>
<evidence type="ECO:0000256" key="3">
    <source>
        <dbReference type="ARBA" id="ARBA00006453"/>
    </source>
</evidence>
<feature type="region of interest" description="Disordered" evidence="12">
    <location>
        <begin position="1430"/>
        <end position="1477"/>
    </location>
</feature>
<evidence type="ECO:0000313" key="14">
    <source>
        <dbReference type="Proteomes" id="UP000295192"/>
    </source>
</evidence>
<evidence type="ECO:0000256" key="2">
    <source>
        <dbReference type="ARBA" id="ARBA00004138"/>
    </source>
</evidence>
<organism evidence="13 14">
    <name type="scientific">Drosophila navojoa</name>
    <name type="common">Fruit fly</name>
    <dbReference type="NCBI Taxonomy" id="7232"/>
    <lineage>
        <taxon>Eukaryota</taxon>
        <taxon>Metazoa</taxon>
        <taxon>Ecdysozoa</taxon>
        <taxon>Arthropoda</taxon>
        <taxon>Hexapoda</taxon>
        <taxon>Insecta</taxon>
        <taxon>Pterygota</taxon>
        <taxon>Neoptera</taxon>
        <taxon>Endopterygota</taxon>
        <taxon>Diptera</taxon>
        <taxon>Brachycera</taxon>
        <taxon>Muscomorpha</taxon>
        <taxon>Ephydroidea</taxon>
        <taxon>Drosophilidae</taxon>
        <taxon>Drosophila</taxon>
    </lineage>
</organism>
<feature type="compositionally biased region" description="Basic and acidic residues" evidence="12">
    <location>
        <begin position="639"/>
        <end position="650"/>
    </location>
</feature>
<keyword evidence="11" id="KW-0175">Coiled coil</keyword>
<feature type="region of interest" description="Disordered" evidence="12">
    <location>
        <begin position="555"/>
        <end position="598"/>
    </location>
</feature>
<feature type="compositionally biased region" description="Basic and acidic residues" evidence="12">
    <location>
        <begin position="1578"/>
        <end position="1594"/>
    </location>
</feature>
<keyword evidence="7" id="KW-0966">Cell projection</keyword>
<dbReference type="Proteomes" id="UP000295192">
    <property type="component" value="Unassembled WGS sequence"/>
</dbReference>
<dbReference type="FunFam" id="3.80.10.10:FF:000331">
    <property type="entry name" value="Dynein assembly factor 1, axonemal homolog"/>
    <property type="match status" value="1"/>
</dbReference>
<evidence type="ECO:0000256" key="8">
    <source>
        <dbReference type="ARBA" id="ARBA00024433"/>
    </source>
</evidence>
<feature type="region of interest" description="Disordered" evidence="12">
    <location>
        <begin position="264"/>
        <end position="295"/>
    </location>
</feature>
<feature type="compositionally biased region" description="Basic and acidic residues" evidence="12">
    <location>
        <begin position="1045"/>
        <end position="1057"/>
    </location>
</feature>
<feature type="compositionally biased region" description="Basic and acidic residues" evidence="12">
    <location>
        <begin position="1300"/>
        <end position="1317"/>
    </location>
</feature>
<feature type="compositionally biased region" description="Acidic residues" evidence="12">
    <location>
        <begin position="1246"/>
        <end position="1255"/>
    </location>
</feature>
<proteinExistence type="inferred from homology"/>
<feature type="coiled-coil region" evidence="11">
    <location>
        <begin position="782"/>
        <end position="816"/>
    </location>
</feature>
<dbReference type="PROSITE" id="PS51450">
    <property type="entry name" value="LRR"/>
    <property type="match status" value="4"/>
</dbReference>
<dbReference type="InterPro" id="IPR001611">
    <property type="entry name" value="Leu-rich_rpt"/>
</dbReference>
<feature type="compositionally biased region" description="Basic and acidic residues" evidence="12">
    <location>
        <begin position="1454"/>
        <end position="1464"/>
    </location>
</feature>
<gene>
    <name evidence="13" type="ORF">AWZ03_011778</name>
</gene>
<comment type="similarity">
    <text evidence="3">Belongs to the DNAAF1 family.</text>
</comment>
<dbReference type="InterPro" id="IPR050576">
    <property type="entry name" value="Cilia_flagella_integrity"/>
</dbReference>
<feature type="compositionally biased region" description="Acidic residues" evidence="12">
    <location>
        <begin position="1022"/>
        <end position="1044"/>
    </location>
</feature>
<dbReference type="SMART" id="SM00365">
    <property type="entry name" value="LRR_SD22"/>
    <property type="match status" value="3"/>
</dbReference>
<feature type="region of interest" description="Disordered" evidence="12">
    <location>
        <begin position="310"/>
        <end position="396"/>
    </location>
</feature>
<feature type="compositionally biased region" description="Basic and acidic residues" evidence="12">
    <location>
        <begin position="1325"/>
        <end position="1342"/>
    </location>
</feature>
<comment type="function">
    <text evidence="1">Cilium-specific protein required for cilia structures.</text>
</comment>
<evidence type="ECO:0000256" key="5">
    <source>
        <dbReference type="ARBA" id="ARBA00022737"/>
    </source>
</evidence>
<evidence type="ECO:0000256" key="1">
    <source>
        <dbReference type="ARBA" id="ARBA00003843"/>
    </source>
</evidence>
<dbReference type="Pfam" id="PF14580">
    <property type="entry name" value="LRR_9"/>
    <property type="match status" value="1"/>
</dbReference>
<feature type="region of interest" description="Disordered" evidence="12">
    <location>
        <begin position="1509"/>
        <end position="1529"/>
    </location>
</feature>
<evidence type="ECO:0000256" key="9">
    <source>
        <dbReference type="ARBA" id="ARBA00030843"/>
    </source>
</evidence>
<feature type="region of interest" description="Disordered" evidence="12">
    <location>
        <begin position="1006"/>
        <end position="1065"/>
    </location>
</feature>
<reference evidence="13 14" key="1">
    <citation type="journal article" date="2019" name="J. Hered.">
        <title>An Improved Genome Assembly for Drosophila navojoa, the Basal Species in the mojavensis Cluster.</title>
        <authorList>
            <person name="Vanderlinde T."/>
            <person name="Dupim E.G."/>
            <person name="Nazario-Yepiz N.O."/>
            <person name="Carvalho A.B."/>
        </authorList>
    </citation>
    <scope>NUCLEOTIDE SEQUENCE [LARGE SCALE GENOMIC DNA]</scope>
    <source>
        <strain evidence="13">Navoj_Jal97</strain>
        <tissue evidence="13">Whole organism</tissue>
    </source>
</reference>
<protein>
    <recommendedName>
        <fullName evidence="8">Dynein axonemal assembly factor 1 homolog</fullName>
    </recommendedName>
    <alternativeName>
        <fullName evidence="10">Defective transmitter-recycling protein</fullName>
    </alternativeName>
    <alternativeName>
        <fullName evidence="9">Leucine-rich repeat-containing protein 50 homolog</fullName>
    </alternativeName>
</protein>
<dbReference type="GO" id="GO:0005930">
    <property type="term" value="C:axoneme"/>
    <property type="evidence" value="ECO:0007669"/>
    <property type="project" value="TreeGrafter"/>
</dbReference>
<evidence type="ECO:0000256" key="6">
    <source>
        <dbReference type="ARBA" id="ARBA00023069"/>
    </source>
</evidence>
<feature type="compositionally biased region" description="Acidic residues" evidence="12">
    <location>
        <begin position="1512"/>
        <end position="1526"/>
    </location>
</feature>
<dbReference type="STRING" id="7232.A0A484AYX3"/>
<dbReference type="GO" id="GO:0070840">
    <property type="term" value="F:dynein complex binding"/>
    <property type="evidence" value="ECO:0007669"/>
    <property type="project" value="TreeGrafter"/>
</dbReference>
<keyword evidence="5" id="KW-0677">Repeat</keyword>
<feature type="region of interest" description="Disordered" evidence="12">
    <location>
        <begin position="1238"/>
        <end position="1266"/>
    </location>
</feature>
<feature type="compositionally biased region" description="Acidic residues" evidence="12">
    <location>
        <begin position="1610"/>
        <end position="1623"/>
    </location>
</feature>
<dbReference type="PANTHER" id="PTHR45973:SF9">
    <property type="entry name" value="LEUCINE-RICH REPEAT-CONTAINING PROTEIN 46"/>
    <property type="match status" value="1"/>
</dbReference>
<dbReference type="Gene3D" id="3.80.10.10">
    <property type="entry name" value="Ribonuclease Inhibitor"/>
    <property type="match status" value="2"/>
</dbReference>
<feature type="compositionally biased region" description="Polar residues" evidence="12">
    <location>
        <begin position="1674"/>
        <end position="1686"/>
    </location>
</feature>
<dbReference type="GO" id="GO:0035082">
    <property type="term" value="P:axoneme assembly"/>
    <property type="evidence" value="ECO:0007669"/>
    <property type="project" value="TreeGrafter"/>
</dbReference>
<feature type="region of interest" description="Disordered" evidence="12">
    <location>
        <begin position="1290"/>
        <end position="1360"/>
    </location>
</feature>
<dbReference type="FunFam" id="3.80.10.10:FF:000166">
    <property type="entry name" value="Dynein assembly factor 1, axonemal"/>
    <property type="match status" value="1"/>
</dbReference>
<dbReference type="PANTHER" id="PTHR45973">
    <property type="entry name" value="PROTEIN PHOSPHATASE 1 REGULATORY SUBUNIT SDS22-RELATED"/>
    <property type="match status" value="1"/>
</dbReference>
<evidence type="ECO:0000256" key="7">
    <source>
        <dbReference type="ARBA" id="ARBA00023273"/>
    </source>
</evidence>
<feature type="region of interest" description="Disordered" evidence="12">
    <location>
        <begin position="624"/>
        <end position="666"/>
    </location>
</feature>
<dbReference type="SUPFAM" id="SSF52075">
    <property type="entry name" value="Outer arm dynein light chain 1"/>
    <property type="match status" value="1"/>
</dbReference>
<comment type="subcellular location">
    <subcellularLocation>
        <location evidence="2">Cell projection</location>
        <location evidence="2">Cilium</location>
    </subcellularLocation>
</comment>
<dbReference type="OMA" id="WKREGYE"/>
<evidence type="ECO:0000256" key="10">
    <source>
        <dbReference type="ARBA" id="ARBA00031862"/>
    </source>
</evidence>
<evidence type="ECO:0000256" key="12">
    <source>
        <dbReference type="SAM" id="MobiDB-lite"/>
    </source>
</evidence>
<feature type="compositionally biased region" description="Basic and acidic residues" evidence="12">
    <location>
        <begin position="440"/>
        <end position="461"/>
    </location>
</feature>
<feature type="region of interest" description="Disordered" evidence="12">
    <location>
        <begin position="487"/>
        <end position="517"/>
    </location>
</feature>